<dbReference type="SFLD" id="SFLDS00029">
    <property type="entry name" value="Radical_SAM"/>
    <property type="match status" value="1"/>
</dbReference>
<dbReference type="InterPro" id="IPR006638">
    <property type="entry name" value="Elp3/MiaA/NifB-like_rSAM"/>
</dbReference>
<keyword evidence="5" id="KW-0411">Iron-sulfur</keyword>
<dbReference type="PROSITE" id="PS51332">
    <property type="entry name" value="B12_BINDING"/>
    <property type="match status" value="1"/>
</dbReference>
<gene>
    <name evidence="8" type="ORF">ENJ89_03155</name>
</gene>
<dbReference type="GO" id="GO:0003824">
    <property type="term" value="F:catalytic activity"/>
    <property type="evidence" value="ECO:0007669"/>
    <property type="project" value="InterPro"/>
</dbReference>
<dbReference type="AlphaFoldDB" id="A0A7V5PN66"/>
<evidence type="ECO:0000256" key="5">
    <source>
        <dbReference type="ARBA" id="ARBA00023014"/>
    </source>
</evidence>
<dbReference type="Pfam" id="PF04055">
    <property type="entry name" value="Radical_SAM"/>
    <property type="match status" value="1"/>
</dbReference>
<dbReference type="InterPro" id="IPR007197">
    <property type="entry name" value="rSAM"/>
</dbReference>
<evidence type="ECO:0000313" key="8">
    <source>
        <dbReference type="EMBL" id="HHJ52171.1"/>
    </source>
</evidence>
<reference evidence="8" key="1">
    <citation type="journal article" date="2020" name="mSystems">
        <title>Genome- and Community-Level Interaction Insights into Carbon Utilization and Element Cycling Functions of Hydrothermarchaeota in Hydrothermal Sediment.</title>
        <authorList>
            <person name="Zhou Z."/>
            <person name="Liu Y."/>
            <person name="Xu W."/>
            <person name="Pan J."/>
            <person name="Luo Z.H."/>
            <person name="Li M."/>
        </authorList>
    </citation>
    <scope>NUCLEOTIDE SEQUENCE [LARGE SCALE GENOMIC DNA]</scope>
    <source>
        <strain evidence="8">HyVt-527</strain>
    </source>
</reference>
<dbReference type="GO" id="GO:0046872">
    <property type="term" value="F:metal ion binding"/>
    <property type="evidence" value="ECO:0007669"/>
    <property type="project" value="UniProtKB-KW"/>
</dbReference>
<dbReference type="PROSITE" id="PS51918">
    <property type="entry name" value="RADICAL_SAM"/>
    <property type="match status" value="1"/>
</dbReference>
<dbReference type="PANTHER" id="PTHR43409">
    <property type="entry name" value="ANAEROBIC MAGNESIUM-PROTOPORPHYRIN IX MONOMETHYL ESTER CYCLASE-RELATED"/>
    <property type="match status" value="1"/>
</dbReference>
<evidence type="ECO:0000256" key="4">
    <source>
        <dbReference type="ARBA" id="ARBA00023004"/>
    </source>
</evidence>
<dbReference type="SUPFAM" id="SSF102114">
    <property type="entry name" value="Radical SAM enzymes"/>
    <property type="match status" value="1"/>
</dbReference>
<dbReference type="CDD" id="cd01335">
    <property type="entry name" value="Radical_SAM"/>
    <property type="match status" value="1"/>
</dbReference>
<keyword evidence="3" id="KW-0479">Metal-binding</keyword>
<evidence type="ECO:0000259" key="7">
    <source>
        <dbReference type="PROSITE" id="PS51918"/>
    </source>
</evidence>
<evidence type="ECO:0000259" key="6">
    <source>
        <dbReference type="PROSITE" id="PS51332"/>
    </source>
</evidence>
<dbReference type="InterPro" id="IPR023404">
    <property type="entry name" value="rSAM_horseshoe"/>
</dbReference>
<comment type="caution">
    <text evidence="8">The sequence shown here is derived from an EMBL/GenBank/DDBJ whole genome shotgun (WGS) entry which is preliminary data.</text>
</comment>
<dbReference type="SFLD" id="SFLDG01082">
    <property type="entry name" value="B12-binding_domain_containing"/>
    <property type="match status" value="1"/>
</dbReference>
<name>A0A7V5PN66_CALAY</name>
<evidence type="ECO:0000256" key="1">
    <source>
        <dbReference type="ARBA" id="ARBA00001966"/>
    </source>
</evidence>
<proteinExistence type="predicted"/>
<dbReference type="Proteomes" id="UP000886124">
    <property type="component" value="Unassembled WGS sequence"/>
</dbReference>
<protein>
    <submittedName>
        <fullName evidence="8">Radical SAM protein</fullName>
    </submittedName>
</protein>
<dbReference type="Gene3D" id="3.40.50.280">
    <property type="entry name" value="Cobalamin-binding domain"/>
    <property type="match status" value="1"/>
</dbReference>
<dbReference type="GO" id="GO:0051536">
    <property type="term" value="F:iron-sulfur cluster binding"/>
    <property type="evidence" value="ECO:0007669"/>
    <property type="project" value="UniProtKB-KW"/>
</dbReference>
<feature type="non-terminal residue" evidence="8">
    <location>
        <position position="1"/>
    </location>
</feature>
<dbReference type="PANTHER" id="PTHR43409:SF15">
    <property type="entry name" value="PUTATIVE-RELATED"/>
    <property type="match status" value="1"/>
</dbReference>
<evidence type="ECO:0000256" key="2">
    <source>
        <dbReference type="ARBA" id="ARBA00022691"/>
    </source>
</evidence>
<organism evidence="8">
    <name type="scientific">Caldithrix abyssi</name>
    <dbReference type="NCBI Taxonomy" id="187145"/>
    <lineage>
        <taxon>Bacteria</taxon>
        <taxon>Pseudomonadati</taxon>
        <taxon>Calditrichota</taxon>
        <taxon>Calditrichia</taxon>
        <taxon>Calditrichales</taxon>
        <taxon>Calditrichaceae</taxon>
        <taxon>Caldithrix</taxon>
    </lineage>
</organism>
<dbReference type="GO" id="GO:0031419">
    <property type="term" value="F:cobalamin binding"/>
    <property type="evidence" value="ECO:0007669"/>
    <property type="project" value="InterPro"/>
</dbReference>
<feature type="domain" description="B12-binding" evidence="6">
    <location>
        <begin position="1"/>
        <end position="61"/>
    </location>
</feature>
<dbReference type="Gene3D" id="3.80.30.20">
    <property type="entry name" value="tm_1862 like domain"/>
    <property type="match status" value="1"/>
</dbReference>
<dbReference type="GO" id="GO:0005829">
    <property type="term" value="C:cytosol"/>
    <property type="evidence" value="ECO:0007669"/>
    <property type="project" value="TreeGrafter"/>
</dbReference>
<dbReference type="InterPro" id="IPR006158">
    <property type="entry name" value="Cobalamin-bd"/>
</dbReference>
<dbReference type="SMART" id="SM00729">
    <property type="entry name" value="Elp3"/>
    <property type="match status" value="1"/>
</dbReference>
<dbReference type="InterPro" id="IPR051198">
    <property type="entry name" value="BchE-like"/>
</dbReference>
<dbReference type="InterPro" id="IPR058240">
    <property type="entry name" value="rSAM_sf"/>
</dbReference>
<feature type="domain" description="Radical SAM core" evidence="7">
    <location>
        <begin position="77"/>
        <end position="307"/>
    </location>
</feature>
<evidence type="ECO:0000256" key="3">
    <source>
        <dbReference type="ARBA" id="ARBA00022723"/>
    </source>
</evidence>
<keyword evidence="4" id="KW-0408">Iron</keyword>
<sequence length="349" mass="39972">RVVELVREYLPGVPVILGGIYATLLPEHARQVVRPDYIVTGPGELKVLSLLAEILNVPIDQNRLPATLDDYPYPAFDLINHPDYLILMTARGCPYDCSFCAQKKIAMPYTRRQPEKVVQEIVAQYRRFKLRDFAFYDDALFIAKERHIEPILEGVINTGLPVRFHSPNGLFARYIDRRLAELMYRTNFKTIRLSFETSNDARRKDMYSKVTNEDMVRAVENLVAAGYKPGQLESYVLMGLPDQSLEEVIASVLFVHNLGVQVRLASFSPIPGTREFDRAVAAGKIPADIDPLLTNKTIFPLRDEHFNYQTFRKVREFTQILNQAAQRGLRLFTDPLLGRQVRKIVSEMQ</sequence>
<comment type="cofactor">
    <cofactor evidence="1">
        <name>[4Fe-4S] cluster</name>
        <dbReference type="ChEBI" id="CHEBI:49883"/>
    </cofactor>
</comment>
<keyword evidence="2" id="KW-0949">S-adenosyl-L-methionine</keyword>
<accession>A0A7V5PN66</accession>
<dbReference type="EMBL" id="DROD01000216">
    <property type="protein sequence ID" value="HHJ52171.1"/>
    <property type="molecule type" value="Genomic_DNA"/>
</dbReference>